<protein>
    <recommendedName>
        <fullName evidence="2">Sensor histidine kinase NatK-like C-terminal domain-containing protein</fullName>
    </recommendedName>
</protein>
<dbReference type="EMBL" id="AP026802">
    <property type="protein sequence ID" value="BDR57860.1"/>
    <property type="molecule type" value="Genomic_DNA"/>
</dbReference>
<keyword evidence="4" id="KW-1185">Reference proteome</keyword>
<keyword evidence="1" id="KW-0472">Membrane</keyword>
<feature type="transmembrane region" description="Helical" evidence="1">
    <location>
        <begin position="64"/>
        <end position="80"/>
    </location>
</feature>
<feature type="transmembrane region" description="Helical" evidence="1">
    <location>
        <begin position="203"/>
        <end position="223"/>
    </location>
</feature>
<dbReference type="GO" id="GO:0042802">
    <property type="term" value="F:identical protein binding"/>
    <property type="evidence" value="ECO:0007669"/>
    <property type="project" value="TreeGrafter"/>
</dbReference>
<dbReference type="InterPro" id="IPR036890">
    <property type="entry name" value="HATPase_C_sf"/>
</dbReference>
<organism evidence="3 4">
    <name type="scientific">Xylocopilactobacillus apicola</name>
    <dbReference type="NCBI Taxonomy" id="2932184"/>
    <lineage>
        <taxon>Bacteria</taxon>
        <taxon>Bacillati</taxon>
        <taxon>Bacillota</taxon>
        <taxon>Bacilli</taxon>
        <taxon>Lactobacillales</taxon>
        <taxon>Lactobacillaceae</taxon>
        <taxon>Xylocopilactobacillus</taxon>
    </lineage>
</organism>
<reference evidence="3 4" key="1">
    <citation type="journal article" date="2023" name="Microbiol. Spectr.">
        <title>Symbiosis of Carpenter Bees with Uncharacterized Lactic Acid Bacteria Showing NAD Auxotrophy.</title>
        <authorList>
            <person name="Kawasaki S."/>
            <person name="Ozawa K."/>
            <person name="Mori T."/>
            <person name="Yamamoto A."/>
            <person name="Ito M."/>
            <person name="Ohkuma M."/>
            <person name="Sakamoto M."/>
            <person name="Matsutani M."/>
        </authorList>
    </citation>
    <scope>NUCLEOTIDE SEQUENCE [LARGE SCALE GENOMIC DNA]</scope>
    <source>
        <strain evidence="3 4">XA3</strain>
    </source>
</reference>
<dbReference type="Gene3D" id="3.30.565.10">
    <property type="entry name" value="Histidine kinase-like ATPase, C-terminal domain"/>
    <property type="match status" value="1"/>
</dbReference>
<dbReference type="InterPro" id="IPR032834">
    <property type="entry name" value="NatK-like_C"/>
</dbReference>
<dbReference type="Proteomes" id="UP001321861">
    <property type="component" value="Chromosome"/>
</dbReference>
<proteinExistence type="predicted"/>
<evidence type="ECO:0000313" key="4">
    <source>
        <dbReference type="Proteomes" id="UP001321861"/>
    </source>
</evidence>
<feature type="transmembrane region" description="Helical" evidence="1">
    <location>
        <begin position="34"/>
        <end position="52"/>
    </location>
</feature>
<feature type="transmembrane region" description="Helical" evidence="1">
    <location>
        <begin position="152"/>
        <end position="171"/>
    </location>
</feature>
<feature type="transmembrane region" description="Helical" evidence="1">
    <location>
        <begin position="87"/>
        <end position="106"/>
    </location>
</feature>
<evidence type="ECO:0000259" key="2">
    <source>
        <dbReference type="Pfam" id="PF14501"/>
    </source>
</evidence>
<evidence type="ECO:0000256" key="1">
    <source>
        <dbReference type="SAM" id="Phobius"/>
    </source>
</evidence>
<dbReference type="SUPFAM" id="SSF55874">
    <property type="entry name" value="ATPase domain of HSP90 chaperone/DNA topoisomerase II/histidine kinase"/>
    <property type="match status" value="1"/>
</dbReference>
<accession>A0AAU9D6D4</accession>
<feature type="transmembrane region" description="Helical" evidence="1">
    <location>
        <begin position="112"/>
        <end position="131"/>
    </location>
</feature>
<keyword evidence="1" id="KW-0812">Transmembrane</keyword>
<gene>
    <name evidence="3" type="ORF">XA3_03010</name>
</gene>
<dbReference type="AlphaFoldDB" id="A0AAU9D6D4"/>
<evidence type="ECO:0000313" key="3">
    <source>
        <dbReference type="EMBL" id="BDR57860.1"/>
    </source>
</evidence>
<name>A0AAU9D6D4_9LACO</name>
<dbReference type="KEGG" id="xap:XA3_03010"/>
<feature type="transmembrane region" description="Helical" evidence="1">
    <location>
        <begin position="6"/>
        <end position="27"/>
    </location>
</feature>
<keyword evidence="1" id="KW-1133">Transmembrane helix</keyword>
<sequence>MMLIQIIALEILVLALELNVFLFFTQVFNRKSRILIVVANALTCLVFLFFSRPGHNQYMINEDQYFVIAAVVIYGFYLILGQRNPAFTPLLLFFIIENIFVLNLIHGVIRSLPIRFFSYASALNLLIQLGLTLLMRSKLQRIELFDTRKKRLFSIILLVAVVVLQLFPVFFVQNKVIDRTIEVNSSSKPADMPPLKTKNVSQFNQSFLVFVLFILLVVGYVSYEVSKTRRNKRLELEKSMMENYVGTLEKMQLDIKKVQHDYKNMLLGINGFVDEDEINREALKDFLAENQLRQNAVQLKTSNLDDLKNINLPIIKGLISTKIVQAGQKGIRVIVECLEAIQIQKVDPFDLARALGIILDNAIEESEKQEQGEIRIVLLDDEAKTTFIISNTCLKKVSNFGVSTKGQNRGLGLKNLKEIVENNHHLQLETTWANYLFTQKLTIRK</sequence>
<feature type="domain" description="Sensor histidine kinase NatK-like C-terminal" evidence="2">
    <location>
        <begin position="347"/>
        <end position="443"/>
    </location>
</feature>
<dbReference type="PANTHER" id="PTHR40448">
    <property type="entry name" value="TWO-COMPONENT SENSOR HISTIDINE KINASE"/>
    <property type="match status" value="1"/>
</dbReference>
<dbReference type="Pfam" id="PF14501">
    <property type="entry name" value="HATPase_c_5"/>
    <property type="match status" value="1"/>
</dbReference>
<dbReference type="PANTHER" id="PTHR40448:SF1">
    <property type="entry name" value="TWO-COMPONENT SENSOR HISTIDINE KINASE"/>
    <property type="match status" value="1"/>
</dbReference>